<name>A0A1I4DTG4_9PROT</name>
<sequence length="735" mass="78166">MNAITKPSRRRLLGTAVAAAGAFTFGFRFPAPSKALAQGAAAPATPEINAWVVVQPDETIIIRIARSEMGQGTLTGLAQMVAEELECDWSKVTTEYPTPGQNLARGRIWGNMSTGGSRGIRDSHEYVRKGGAAARMMLIQAAANAWGVPPAECRAANSIITHTPSGRTTTYGAQAAAAMRLTAPAAADVPLKDPKDWKLIGQPVARLDTRAKLNGSQVYGMDLKLPGMLNAAIHACPVFGGTVAAVDSAETERMPGVKRVVRVGDYAVAVVADTWWRAKKGLDALKITWNYGQHANASSAAFREVMVQGFDAPQAAVGNRNGDAPAAIAGAARKVEAVYGYPHQNHACMEVMNATAIWTPERCEVWTPTQNGEAAHAATAEAAGLPPARCEVHKIHLGGGFGRRGAVHDWVRQVVDIAKQMPGTPIKLVWTREEDMLQGRFHPVTMAKMTAALDAQGNLTGLHMRISGQSIVAGIFPQNIRDGRDPVVFQGLNASGGEADIGYTFPNLLIDHAMRNPHVPPGFWRGVNLNQNAVYLECFIDEIAHTAGKDPLEFRRSLMANHPKHLAVLNAAAARAGWGTPAAAVNGLAVHRGLCVTHGFGAYVAACAEVSVTDAGEVKVHRIVAATDPGYAVNPQQIAAQVEGSFVYGLSAALYGECTVKDGRIEQTNFDTYPVMRMVDMPKVETIVAPTGGFWGGVGEPTIAVAAPAVLNAIFAATGKRIRQLPLQQADLRRT</sequence>
<dbReference type="InterPro" id="IPR037165">
    <property type="entry name" value="AldOxase/xan_DH_Mopterin-bd_sf"/>
</dbReference>
<dbReference type="InterPro" id="IPR006311">
    <property type="entry name" value="TAT_signal"/>
</dbReference>
<protein>
    <submittedName>
        <fullName evidence="2">Isoquinoline 1-oxidoreductase, beta subunit</fullName>
    </submittedName>
</protein>
<dbReference type="EMBL" id="FOSQ01000012">
    <property type="protein sequence ID" value="SFK96912.1"/>
    <property type="molecule type" value="Genomic_DNA"/>
</dbReference>
<dbReference type="STRING" id="1123062.SAMN02745775_112128"/>
<dbReference type="RefSeq" id="WP_092962376.1">
    <property type="nucleotide sequence ID" value="NZ_FOSQ01000012.1"/>
</dbReference>
<evidence type="ECO:0000313" key="3">
    <source>
        <dbReference type="Proteomes" id="UP000199473"/>
    </source>
</evidence>
<dbReference type="Pfam" id="PF02738">
    <property type="entry name" value="MoCoBD_1"/>
    <property type="match status" value="1"/>
</dbReference>
<feature type="domain" description="Aldehyde oxidase/xanthine dehydrogenase a/b hammerhead" evidence="1">
    <location>
        <begin position="214"/>
        <end position="293"/>
    </location>
</feature>
<dbReference type="PANTHER" id="PTHR47495:SF2">
    <property type="entry name" value="ALDEHYDE DEHYDROGENASE"/>
    <property type="match status" value="1"/>
</dbReference>
<dbReference type="InterPro" id="IPR012368">
    <property type="entry name" value="OxRdtase_Mopterin-bd_su_IorB"/>
</dbReference>
<keyword evidence="3" id="KW-1185">Reference proteome</keyword>
<accession>A0A1I4DTG4</accession>
<dbReference type="InterPro" id="IPR046867">
    <property type="entry name" value="AldOxase/xan_DH_MoCoBD2"/>
</dbReference>
<dbReference type="InterPro" id="IPR000674">
    <property type="entry name" value="Ald_Oxase/Xan_DH_a/b"/>
</dbReference>
<dbReference type="AlphaFoldDB" id="A0A1I4DTG4"/>
<gene>
    <name evidence="2" type="ORF">SAMN02745775_112128</name>
</gene>
<dbReference type="PANTHER" id="PTHR47495">
    <property type="entry name" value="ALDEHYDE DEHYDROGENASE"/>
    <property type="match status" value="1"/>
</dbReference>
<evidence type="ECO:0000259" key="1">
    <source>
        <dbReference type="SMART" id="SM01008"/>
    </source>
</evidence>
<dbReference type="InterPro" id="IPR008274">
    <property type="entry name" value="AldOxase/xan_DH_MoCoBD1"/>
</dbReference>
<organism evidence="2 3">
    <name type="scientific">Falsiroseomonas stagni DSM 19981</name>
    <dbReference type="NCBI Taxonomy" id="1123062"/>
    <lineage>
        <taxon>Bacteria</taxon>
        <taxon>Pseudomonadati</taxon>
        <taxon>Pseudomonadota</taxon>
        <taxon>Alphaproteobacteria</taxon>
        <taxon>Acetobacterales</taxon>
        <taxon>Roseomonadaceae</taxon>
        <taxon>Falsiroseomonas</taxon>
    </lineage>
</organism>
<dbReference type="OrthoDB" id="9767994at2"/>
<dbReference type="Pfam" id="PF20256">
    <property type="entry name" value="MoCoBD_2"/>
    <property type="match status" value="2"/>
</dbReference>
<dbReference type="Gene3D" id="3.90.1170.50">
    <property type="entry name" value="Aldehyde oxidase/xanthine dehydrogenase, a/b hammerhead"/>
    <property type="match status" value="1"/>
</dbReference>
<dbReference type="GO" id="GO:0016491">
    <property type="term" value="F:oxidoreductase activity"/>
    <property type="evidence" value="ECO:0007669"/>
    <property type="project" value="InterPro"/>
</dbReference>
<dbReference type="InterPro" id="IPR052516">
    <property type="entry name" value="N-heterocyclic_Hydroxylase"/>
</dbReference>
<dbReference type="SUPFAM" id="SSF56003">
    <property type="entry name" value="Molybdenum cofactor-binding domain"/>
    <property type="match status" value="2"/>
</dbReference>
<dbReference type="Proteomes" id="UP000199473">
    <property type="component" value="Unassembled WGS sequence"/>
</dbReference>
<dbReference type="Gene3D" id="3.30.365.10">
    <property type="entry name" value="Aldehyde oxidase/xanthine dehydrogenase, molybdopterin binding domain"/>
    <property type="match status" value="4"/>
</dbReference>
<proteinExistence type="predicted"/>
<reference evidence="2 3" key="1">
    <citation type="submission" date="2016-10" db="EMBL/GenBank/DDBJ databases">
        <authorList>
            <person name="de Groot N.N."/>
        </authorList>
    </citation>
    <scope>NUCLEOTIDE SEQUENCE [LARGE SCALE GENOMIC DNA]</scope>
    <source>
        <strain evidence="2 3">DSM 19981</strain>
    </source>
</reference>
<dbReference type="PROSITE" id="PS51318">
    <property type="entry name" value="TAT"/>
    <property type="match status" value="1"/>
</dbReference>
<evidence type="ECO:0000313" key="2">
    <source>
        <dbReference type="EMBL" id="SFK96912.1"/>
    </source>
</evidence>
<dbReference type="SMART" id="SM01008">
    <property type="entry name" value="Ald_Xan_dh_C"/>
    <property type="match status" value="1"/>
</dbReference>
<dbReference type="PIRSF" id="PIRSF036389">
    <property type="entry name" value="IOR_B"/>
    <property type="match status" value="1"/>
</dbReference>